<dbReference type="RefSeq" id="WP_102757102.1">
    <property type="nucleotide sequence ID" value="NZ_CP025791.1"/>
</dbReference>
<dbReference type="Gene3D" id="3.10.180.10">
    <property type="entry name" value="2,3-Dihydroxybiphenyl 1,2-Dioxygenase, domain 1"/>
    <property type="match status" value="1"/>
</dbReference>
<gene>
    <name evidence="2" type="ORF">C1H87_17745</name>
</gene>
<dbReference type="SUPFAM" id="SSF54593">
    <property type="entry name" value="Glyoxalase/Bleomycin resistance protein/Dihydroxybiphenyl dioxygenase"/>
    <property type="match status" value="1"/>
</dbReference>
<dbReference type="InterPro" id="IPR025870">
    <property type="entry name" value="Glyoxalase-like_dom"/>
</dbReference>
<dbReference type="AlphaFoldDB" id="A0A2K9PTR8"/>
<dbReference type="CDD" id="cd06587">
    <property type="entry name" value="VOC"/>
    <property type="match status" value="1"/>
</dbReference>
<feature type="domain" description="VOC" evidence="1">
    <location>
        <begin position="2"/>
        <end position="115"/>
    </location>
</feature>
<organism evidence="2 3">
    <name type="scientific">Flavivirga eckloniae</name>
    <dbReference type="NCBI Taxonomy" id="1803846"/>
    <lineage>
        <taxon>Bacteria</taxon>
        <taxon>Pseudomonadati</taxon>
        <taxon>Bacteroidota</taxon>
        <taxon>Flavobacteriia</taxon>
        <taxon>Flavobacteriales</taxon>
        <taxon>Flavobacteriaceae</taxon>
        <taxon>Flavivirga</taxon>
    </lineage>
</organism>
<dbReference type="Pfam" id="PF12681">
    <property type="entry name" value="Glyoxalase_2"/>
    <property type="match status" value="1"/>
</dbReference>
<dbReference type="OrthoDB" id="2703022at2"/>
<dbReference type="EMBL" id="CP025791">
    <property type="protein sequence ID" value="AUP80456.1"/>
    <property type="molecule type" value="Genomic_DNA"/>
</dbReference>
<keyword evidence="3" id="KW-1185">Reference proteome</keyword>
<sequence length="218" mass="25092">MKIKEITLFTTNIKKQKQFYRDVLGFELVLDSDEMVTFKAGVSLLSFKYNKGTVNTSHFAFNIPSNQEQDALLWLQKRVQILHEDDNLISDFVSWNAKAIYFYDADNNIVEFIARKNLDINLDTPFSSKSILSISEIGIVTTEIEAVYKSINSIKNIPVFDGNFERFCALGNDEGLFILINRTVKKWYPTQEEAFISGFIIKGDYNFSYENGEIKELS</sequence>
<reference evidence="2 3" key="1">
    <citation type="submission" date="2018-01" db="EMBL/GenBank/DDBJ databases">
        <title>Complete genome sequence of Flavivirga eckloniae ECD14 isolated from seaweed Ecklonia cava.</title>
        <authorList>
            <person name="Lee J.H."/>
            <person name="Baik K.S."/>
            <person name="Seong C.N."/>
        </authorList>
    </citation>
    <scope>NUCLEOTIDE SEQUENCE [LARGE SCALE GENOMIC DNA]</scope>
    <source>
        <strain evidence="2 3">ECD14</strain>
    </source>
</reference>
<accession>A0A2K9PTR8</accession>
<dbReference type="Proteomes" id="UP000235826">
    <property type="component" value="Chromosome"/>
</dbReference>
<dbReference type="KEGG" id="fek:C1H87_17745"/>
<proteinExistence type="predicted"/>
<evidence type="ECO:0000259" key="1">
    <source>
        <dbReference type="PROSITE" id="PS51819"/>
    </source>
</evidence>
<dbReference type="InterPro" id="IPR029068">
    <property type="entry name" value="Glyas_Bleomycin-R_OHBP_Dase"/>
</dbReference>
<dbReference type="PROSITE" id="PS51819">
    <property type="entry name" value="VOC"/>
    <property type="match status" value="1"/>
</dbReference>
<dbReference type="InterPro" id="IPR037523">
    <property type="entry name" value="VOC_core"/>
</dbReference>
<evidence type="ECO:0000313" key="2">
    <source>
        <dbReference type="EMBL" id="AUP80456.1"/>
    </source>
</evidence>
<evidence type="ECO:0000313" key="3">
    <source>
        <dbReference type="Proteomes" id="UP000235826"/>
    </source>
</evidence>
<name>A0A2K9PTR8_9FLAO</name>
<protein>
    <submittedName>
        <fullName evidence="2">Glyoxalase</fullName>
    </submittedName>
</protein>